<dbReference type="Gene3D" id="3.40.50.300">
    <property type="entry name" value="P-loop containing nucleotide triphosphate hydrolases"/>
    <property type="match status" value="1"/>
</dbReference>
<evidence type="ECO:0000256" key="2">
    <source>
        <dbReference type="ARBA" id="ARBA00022801"/>
    </source>
</evidence>
<dbReference type="SUPFAM" id="SSF52540">
    <property type="entry name" value="P-loop containing nucleoside triphosphate hydrolases"/>
    <property type="match status" value="1"/>
</dbReference>
<dbReference type="GO" id="GO:0005524">
    <property type="term" value="F:ATP binding"/>
    <property type="evidence" value="ECO:0007669"/>
    <property type="project" value="UniProtKB-KW"/>
</dbReference>
<dbReference type="InterPro" id="IPR004968">
    <property type="entry name" value="DNA_primase/NTPase_C"/>
</dbReference>
<dbReference type="InterPro" id="IPR027417">
    <property type="entry name" value="P-loop_NTPase"/>
</dbReference>
<dbReference type="InterPro" id="IPR051620">
    <property type="entry name" value="ORF904-like_C"/>
</dbReference>
<sequence>MAADRRARQARPVPDVQQPAAGGSVTSAADVGHPPDDDMWGGETWDEVAPKLRSVTTFPPPPRSARTMRTRDDIGNAQRLIDRYGPIVRWVLVKKGGEWAVYDGRRWAFRGGDTLVRTLTRLTIEDLPSSEALSYSDDHPADDKGKPLPSDRDAFLAYVSKLRDHRVMGRAISSASSFPELHAQVEDFDGQRRWLNLPNGILDTDKVRLRPHDPDLMLSKMFGVPFNPQAKAPVWERFLKMNIPDEQTRLYLQKAAGYTLSGLSNEKTLVYLYGPSDTGKSIFTGVMSRMFGEYGQVASDGALRPRREGAVNNDVDGMAGKRFVTTSESRPGEEMDEALIKRLTGRDEQTTRALYENNRTWTPECVIWVCSNQYPKITGDDDAIWTRIRVVPFLRQFLAGDPDRDERLEEKLHAEMEGIFAWAARGLEMYLRDGLAPPSEVVQAGERFRSSADGVTAFVAEFAEDEFLTVQDGEWSPRTELYEMYKQWCKESAMREPLRPSRFYTRLEVSFSMAKMNGTRGFKGIRIGPKQLASAAWGR</sequence>
<dbReference type="InterPro" id="IPR014818">
    <property type="entry name" value="Phage/plasmid_primase_P4_C"/>
</dbReference>
<dbReference type="Proteomes" id="UP000326179">
    <property type="component" value="Chromosome"/>
</dbReference>
<evidence type="ECO:0000256" key="1">
    <source>
        <dbReference type="ARBA" id="ARBA00022741"/>
    </source>
</evidence>
<name>A0A5Q0LDA5_9ACTN</name>
<dbReference type="GO" id="GO:0016787">
    <property type="term" value="F:hydrolase activity"/>
    <property type="evidence" value="ECO:0007669"/>
    <property type="project" value="UniProtKB-KW"/>
</dbReference>
<dbReference type="EMBL" id="CP045643">
    <property type="protein sequence ID" value="QFZ75072.1"/>
    <property type="molecule type" value="Genomic_DNA"/>
</dbReference>
<dbReference type="Pfam" id="PF08706">
    <property type="entry name" value="D5_N"/>
    <property type="match status" value="1"/>
</dbReference>
<evidence type="ECO:0000256" key="4">
    <source>
        <dbReference type="ARBA" id="ARBA00022840"/>
    </source>
</evidence>
<evidence type="ECO:0000256" key="3">
    <source>
        <dbReference type="ARBA" id="ARBA00022806"/>
    </source>
</evidence>
<proteinExistence type="predicted"/>
<accession>A0A5Q0LDA5</accession>
<keyword evidence="3" id="KW-0347">Helicase</keyword>
<evidence type="ECO:0000313" key="8">
    <source>
        <dbReference type="Proteomes" id="UP000326179"/>
    </source>
</evidence>
<dbReference type="InterPro" id="IPR045455">
    <property type="entry name" value="NrS-1_pol-like_helicase"/>
</dbReference>
<keyword evidence="2" id="KW-0378">Hydrolase</keyword>
<dbReference type="Pfam" id="PF03288">
    <property type="entry name" value="Pox_D5"/>
    <property type="match status" value="1"/>
</dbReference>
<dbReference type="AlphaFoldDB" id="A0A5Q0LDA5"/>
<dbReference type="KEGG" id="sfy:GFH48_18975"/>
<protein>
    <recommendedName>
        <fullName evidence="6">SF3 helicase domain-containing protein</fullName>
    </recommendedName>
</protein>
<evidence type="ECO:0000256" key="5">
    <source>
        <dbReference type="SAM" id="MobiDB-lite"/>
    </source>
</evidence>
<dbReference type="PANTHER" id="PTHR35372:SF2">
    <property type="entry name" value="SF3 HELICASE DOMAIN-CONTAINING PROTEIN"/>
    <property type="match status" value="1"/>
</dbReference>
<dbReference type="InterPro" id="IPR006500">
    <property type="entry name" value="Helicase_put_C_phage/plasmid"/>
</dbReference>
<dbReference type="Pfam" id="PF19263">
    <property type="entry name" value="DUF5906"/>
    <property type="match status" value="1"/>
</dbReference>
<dbReference type="PROSITE" id="PS51206">
    <property type="entry name" value="SF3_HELICASE_1"/>
    <property type="match status" value="1"/>
</dbReference>
<keyword evidence="1" id="KW-0547">Nucleotide-binding</keyword>
<dbReference type="NCBIfam" id="TIGR01613">
    <property type="entry name" value="primase_Cterm"/>
    <property type="match status" value="1"/>
</dbReference>
<gene>
    <name evidence="7" type="ORF">GFH48_18975</name>
</gene>
<dbReference type="InterPro" id="IPR014015">
    <property type="entry name" value="Helicase_SF3_DNA-vir"/>
</dbReference>
<evidence type="ECO:0000313" key="7">
    <source>
        <dbReference type="EMBL" id="QFZ75072.1"/>
    </source>
</evidence>
<reference evidence="7 8" key="1">
    <citation type="submission" date="2019-10" db="EMBL/GenBank/DDBJ databases">
        <title>A novel species.</title>
        <authorList>
            <person name="Gao J."/>
        </authorList>
    </citation>
    <scope>NUCLEOTIDE SEQUENCE [LARGE SCALE GENOMIC DNA]</scope>
    <source>
        <strain evidence="7 8">QMT-28</strain>
    </source>
</reference>
<evidence type="ECO:0000259" key="6">
    <source>
        <dbReference type="PROSITE" id="PS51206"/>
    </source>
</evidence>
<dbReference type="SMART" id="SM00885">
    <property type="entry name" value="D5_N"/>
    <property type="match status" value="1"/>
</dbReference>
<dbReference type="GO" id="GO:0004386">
    <property type="term" value="F:helicase activity"/>
    <property type="evidence" value="ECO:0007669"/>
    <property type="project" value="UniProtKB-KW"/>
</dbReference>
<dbReference type="PANTHER" id="PTHR35372">
    <property type="entry name" value="ATP BINDING PROTEIN-RELATED"/>
    <property type="match status" value="1"/>
</dbReference>
<feature type="region of interest" description="Disordered" evidence="5">
    <location>
        <begin position="1"/>
        <end position="40"/>
    </location>
</feature>
<feature type="domain" description="SF3 helicase" evidence="6">
    <location>
        <begin position="247"/>
        <end position="406"/>
    </location>
</feature>
<keyword evidence="8" id="KW-1185">Reference proteome</keyword>
<organism evidence="7 8">
    <name type="scientific">Streptomyces fagopyri</name>
    <dbReference type="NCBI Taxonomy" id="2662397"/>
    <lineage>
        <taxon>Bacteria</taxon>
        <taxon>Bacillati</taxon>
        <taxon>Actinomycetota</taxon>
        <taxon>Actinomycetes</taxon>
        <taxon>Kitasatosporales</taxon>
        <taxon>Streptomycetaceae</taxon>
        <taxon>Streptomyces</taxon>
    </lineage>
</organism>
<keyword evidence="4" id="KW-0067">ATP-binding</keyword>